<reference evidence="2 3" key="1">
    <citation type="journal article" date="2021" name="Elife">
        <title>Chloroplast acquisition without the gene transfer in kleptoplastic sea slugs, Plakobranchus ocellatus.</title>
        <authorList>
            <person name="Maeda T."/>
            <person name="Takahashi S."/>
            <person name="Yoshida T."/>
            <person name="Shimamura S."/>
            <person name="Takaki Y."/>
            <person name="Nagai Y."/>
            <person name="Toyoda A."/>
            <person name="Suzuki Y."/>
            <person name="Arimoto A."/>
            <person name="Ishii H."/>
            <person name="Satoh N."/>
            <person name="Nishiyama T."/>
            <person name="Hasebe M."/>
            <person name="Maruyama T."/>
            <person name="Minagawa J."/>
            <person name="Obokata J."/>
            <person name="Shigenobu S."/>
        </authorList>
    </citation>
    <scope>NUCLEOTIDE SEQUENCE [LARGE SCALE GENOMIC DNA]</scope>
</reference>
<evidence type="ECO:0000313" key="2">
    <source>
        <dbReference type="EMBL" id="GFO32198.1"/>
    </source>
</evidence>
<keyword evidence="3" id="KW-1185">Reference proteome</keyword>
<gene>
    <name evidence="2" type="ORF">PoB_005870300</name>
</gene>
<comment type="caution">
    <text evidence="2">The sequence shown here is derived from an EMBL/GenBank/DDBJ whole genome shotgun (WGS) entry which is preliminary data.</text>
</comment>
<evidence type="ECO:0000313" key="3">
    <source>
        <dbReference type="Proteomes" id="UP000735302"/>
    </source>
</evidence>
<feature type="transmembrane region" description="Helical" evidence="1">
    <location>
        <begin position="33"/>
        <end position="52"/>
    </location>
</feature>
<dbReference type="EMBL" id="BLXT01006570">
    <property type="protein sequence ID" value="GFO32198.1"/>
    <property type="molecule type" value="Genomic_DNA"/>
</dbReference>
<keyword evidence="1" id="KW-0812">Transmembrane</keyword>
<keyword evidence="1" id="KW-1133">Transmembrane helix</keyword>
<dbReference type="Proteomes" id="UP000735302">
    <property type="component" value="Unassembled WGS sequence"/>
</dbReference>
<organism evidence="2 3">
    <name type="scientific">Plakobranchus ocellatus</name>
    <dbReference type="NCBI Taxonomy" id="259542"/>
    <lineage>
        <taxon>Eukaryota</taxon>
        <taxon>Metazoa</taxon>
        <taxon>Spiralia</taxon>
        <taxon>Lophotrochozoa</taxon>
        <taxon>Mollusca</taxon>
        <taxon>Gastropoda</taxon>
        <taxon>Heterobranchia</taxon>
        <taxon>Euthyneura</taxon>
        <taxon>Panpulmonata</taxon>
        <taxon>Sacoglossa</taxon>
        <taxon>Placobranchoidea</taxon>
        <taxon>Plakobranchidae</taxon>
        <taxon>Plakobranchus</taxon>
    </lineage>
</organism>
<protein>
    <recommendedName>
        <fullName evidence="4">G-protein coupled receptors family 1 profile domain-containing protein</fullName>
    </recommendedName>
</protein>
<keyword evidence="1" id="KW-0472">Membrane</keyword>
<name>A0AAV4CJP9_9GAST</name>
<dbReference type="SUPFAM" id="SSF81321">
    <property type="entry name" value="Family A G protein-coupled receptor-like"/>
    <property type="match status" value="1"/>
</dbReference>
<proteinExistence type="predicted"/>
<dbReference type="Gene3D" id="1.20.1070.10">
    <property type="entry name" value="Rhodopsin 7-helix transmembrane proteins"/>
    <property type="match status" value="1"/>
</dbReference>
<dbReference type="AlphaFoldDB" id="A0AAV4CJP9"/>
<accession>A0AAV4CJP9</accession>
<evidence type="ECO:0008006" key="4">
    <source>
        <dbReference type="Google" id="ProtNLM"/>
    </source>
</evidence>
<sequence>MNIPASNSTLSDPPKRLFSTEAHWTYNILLPTWPVIIVFGLLANLTNIVVFLKAGVKDNVTTLMLSLSVSDFLYLTIIAPSTYIFIVSHFADNRLFPFDTNLITDCCTGQPLCFMISLHLYPFGWV</sequence>
<evidence type="ECO:0000256" key="1">
    <source>
        <dbReference type="SAM" id="Phobius"/>
    </source>
</evidence>
<feature type="transmembrane region" description="Helical" evidence="1">
    <location>
        <begin position="72"/>
        <end position="91"/>
    </location>
</feature>